<keyword evidence="1" id="KW-1133">Transmembrane helix</keyword>
<name>A0A1I7FI62_9PROT</name>
<keyword evidence="1" id="KW-0812">Transmembrane</keyword>
<evidence type="ECO:0000256" key="1">
    <source>
        <dbReference type="SAM" id="Phobius"/>
    </source>
</evidence>
<dbReference type="Pfam" id="PF04247">
    <property type="entry name" value="SirB"/>
    <property type="match status" value="1"/>
</dbReference>
<evidence type="ECO:0000313" key="2">
    <source>
        <dbReference type="EMBL" id="SFU35883.1"/>
    </source>
</evidence>
<organism evidence="2 3">
    <name type="scientific">Nitrosomonas eutropha</name>
    <dbReference type="NCBI Taxonomy" id="916"/>
    <lineage>
        <taxon>Bacteria</taxon>
        <taxon>Pseudomonadati</taxon>
        <taxon>Pseudomonadota</taxon>
        <taxon>Betaproteobacteria</taxon>
        <taxon>Nitrosomonadales</taxon>
        <taxon>Nitrosomonadaceae</taxon>
        <taxon>Nitrosomonas</taxon>
    </lineage>
</organism>
<proteinExistence type="predicted"/>
<dbReference type="Proteomes" id="UP000183926">
    <property type="component" value="Unassembled WGS sequence"/>
</dbReference>
<accession>A0A1I7FI62</accession>
<sequence>MMIDYLVLKYVHVMSVVVSYTLFLLRGIWMLRISPLLQQRWVKITPHVNDTILLLSAVTMAVIAHRNPLAEYWLAAKIIGLLVYIVLGYTAFRLAKTRQAKVTAWLLAQIVFIYIVLVALTKNPLLLF</sequence>
<dbReference type="RefSeq" id="WP_074926720.1">
    <property type="nucleotide sequence ID" value="NZ_FPBL01000001.1"/>
</dbReference>
<feature type="transmembrane region" description="Helical" evidence="1">
    <location>
        <begin position="72"/>
        <end position="92"/>
    </location>
</feature>
<dbReference type="OrthoDB" id="5588650at2"/>
<feature type="transmembrane region" description="Helical" evidence="1">
    <location>
        <begin position="104"/>
        <end position="121"/>
    </location>
</feature>
<gene>
    <name evidence="2" type="ORF">SAMN05216339_101515</name>
</gene>
<dbReference type="InterPro" id="IPR007360">
    <property type="entry name" value="SirB"/>
</dbReference>
<dbReference type="AlphaFoldDB" id="A0A1I7FI62"/>
<dbReference type="PIRSF" id="PIRSF005610">
    <property type="entry name" value="SirB"/>
    <property type="match status" value="1"/>
</dbReference>
<feature type="transmembrane region" description="Helical" evidence="1">
    <location>
        <begin position="48"/>
        <end position="66"/>
    </location>
</feature>
<dbReference type="EMBL" id="FPBL01000001">
    <property type="protein sequence ID" value="SFU35883.1"/>
    <property type="molecule type" value="Genomic_DNA"/>
</dbReference>
<protein>
    <submittedName>
        <fullName evidence="2">Uncharacterized membrane protein SirB2</fullName>
    </submittedName>
</protein>
<dbReference type="PANTHER" id="PTHR39594">
    <property type="entry name" value="PROTEIN YCHQ"/>
    <property type="match status" value="1"/>
</dbReference>
<keyword evidence="1" id="KW-0472">Membrane</keyword>
<dbReference type="PANTHER" id="PTHR39594:SF1">
    <property type="entry name" value="PROTEIN YCHQ"/>
    <property type="match status" value="1"/>
</dbReference>
<evidence type="ECO:0000313" key="3">
    <source>
        <dbReference type="Proteomes" id="UP000183926"/>
    </source>
</evidence>
<dbReference type="GO" id="GO:0005886">
    <property type="term" value="C:plasma membrane"/>
    <property type="evidence" value="ECO:0007669"/>
    <property type="project" value="TreeGrafter"/>
</dbReference>
<feature type="transmembrane region" description="Helical" evidence="1">
    <location>
        <begin position="6"/>
        <end position="28"/>
    </location>
</feature>
<reference evidence="2 3" key="1">
    <citation type="submission" date="2016-10" db="EMBL/GenBank/DDBJ databases">
        <authorList>
            <person name="de Groot N.N."/>
        </authorList>
    </citation>
    <scope>NUCLEOTIDE SEQUENCE [LARGE SCALE GENOMIC DNA]</scope>
    <source>
        <strain evidence="2 3">Nm24</strain>
    </source>
</reference>